<accession>A0A5B8LWA1</accession>
<evidence type="ECO:0000256" key="2">
    <source>
        <dbReference type="ARBA" id="ARBA00008520"/>
    </source>
</evidence>
<dbReference type="KEGG" id="dea:FPZ08_14850"/>
<evidence type="ECO:0000313" key="5">
    <source>
        <dbReference type="EMBL" id="QDZ11914.1"/>
    </source>
</evidence>
<sequence>MKTFLTANLSVLAAALMVSTAMGADLRILTAVTGGKDAAEHEQFVAELEKHLGLDIEMVKPASDYNNVLFTSLASGERYDLIYGDSKMLPGLVEQGALTDVTDLVAASAVLSDETAIPAGEWQLFDIEGRKWAVPNKFEGGTLPTIRQDWLEESGMETPVTLDDWTAFFKWAKDNKDAYGLSTSKLYDIQGFMSAEGVKAGYVLVDGKRTIPYATPAAAAVYDWFGMLSKEGLLDPNFVTNGSGEFRNLFMTDRVAAVTYWDAWVGLFNNIMATDHPDSSFEAKGVAGVPGPDGEIILRRGDASLWMIPANAEHPENAIKFLEFWHSEPGYVLGTLGIEGVDYNKTADGKYELTEQGQAHGMDHGSPRVASTTWENPFPPLPGVDEAQAIIMEHATMEYLPAEWTEAAPIVEKHAFQAMLGEVTGAEAVEAMHAELLAAGLIDE</sequence>
<comment type="similarity">
    <text evidence="2">Belongs to the bacterial solute-binding protein 1 family.</text>
</comment>
<feature type="signal peptide" evidence="4">
    <location>
        <begin position="1"/>
        <end position="23"/>
    </location>
</feature>
<dbReference type="InterPro" id="IPR050490">
    <property type="entry name" value="Bact_solute-bd_prot1"/>
</dbReference>
<evidence type="ECO:0000256" key="3">
    <source>
        <dbReference type="ARBA" id="ARBA00022764"/>
    </source>
</evidence>
<keyword evidence="4" id="KW-0732">Signal</keyword>
<dbReference type="InterPro" id="IPR006059">
    <property type="entry name" value="SBP"/>
</dbReference>
<gene>
    <name evidence="5" type="ORF">FPZ08_14850</name>
</gene>
<reference evidence="5 6" key="1">
    <citation type="submission" date="2019-07" db="EMBL/GenBank/DDBJ databases">
        <title>Full genome sequence of Devosia sp. Gsoil 520.</title>
        <authorList>
            <person name="Im W.-T."/>
        </authorList>
    </citation>
    <scope>NUCLEOTIDE SEQUENCE [LARGE SCALE GENOMIC DNA]</scope>
    <source>
        <strain evidence="5 6">Gsoil 520</strain>
    </source>
</reference>
<dbReference type="AlphaFoldDB" id="A0A5B8LWA1"/>
<dbReference type="OrthoDB" id="9787283at2"/>
<keyword evidence="3" id="KW-0574">Periplasm</keyword>
<dbReference type="Pfam" id="PF01547">
    <property type="entry name" value="SBP_bac_1"/>
    <property type="match status" value="1"/>
</dbReference>
<proteinExistence type="inferred from homology"/>
<evidence type="ECO:0000313" key="6">
    <source>
        <dbReference type="Proteomes" id="UP000315364"/>
    </source>
</evidence>
<organism evidence="5 6">
    <name type="scientific">Devosia ginsengisoli</name>
    <dbReference type="NCBI Taxonomy" id="400770"/>
    <lineage>
        <taxon>Bacteria</taxon>
        <taxon>Pseudomonadati</taxon>
        <taxon>Pseudomonadota</taxon>
        <taxon>Alphaproteobacteria</taxon>
        <taxon>Hyphomicrobiales</taxon>
        <taxon>Devosiaceae</taxon>
        <taxon>Devosia</taxon>
    </lineage>
</organism>
<evidence type="ECO:0000256" key="4">
    <source>
        <dbReference type="SAM" id="SignalP"/>
    </source>
</evidence>
<protein>
    <submittedName>
        <fullName evidence="5">Extracellular solute-binding protein</fullName>
    </submittedName>
</protein>
<name>A0A5B8LWA1_9HYPH</name>
<feature type="chain" id="PRO_5022819850" evidence="4">
    <location>
        <begin position="24"/>
        <end position="444"/>
    </location>
</feature>
<dbReference type="Proteomes" id="UP000315364">
    <property type="component" value="Chromosome"/>
</dbReference>
<dbReference type="PANTHER" id="PTHR43649:SF12">
    <property type="entry name" value="DIACETYLCHITOBIOSE BINDING PROTEIN DASA"/>
    <property type="match status" value="1"/>
</dbReference>
<dbReference type="RefSeq" id="WP_146290730.1">
    <property type="nucleotide sequence ID" value="NZ_CP042304.1"/>
</dbReference>
<dbReference type="PANTHER" id="PTHR43649">
    <property type="entry name" value="ARABINOSE-BINDING PROTEIN-RELATED"/>
    <property type="match status" value="1"/>
</dbReference>
<evidence type="ECO:0000256" key="1">
    <source>
        <dbReference type="ARBA" id="ARBA00004418"/>
    </source>
</evidence>
<dbReference type="SUPFAM" id="SSF53850">
    <property type="entry name" value="Periplasmic binding protein-like II"/>
    <property type="match status" value="1"/>
</dbReference>
<keyword evidence="6" id="KW-1185">Reference proteome</keyword>
<comment type="subcellular location">
    <subcellularLocation>
        <location evidence="1">Periplasm</location>
    </subcellularLocation>
</comment>
<dbReference type="EMBL" id="CP042304">
    <property type="protein sequence ID" value="QDZ11914.1"/>
    <property type="molecule type" value="Genomic_DNA"/>
</dbReference>
<dbReference type="GO" id="GO:0042597">
    <property type="term" value="C:periplasmic space"/>
    <property type="evidence" value="ECO:0007669"/>
    <property type="project" value="UniProtKB-SubCell"/>
</dbReference>
<dbReference type="Gene3D" id="3.40.190.10">
    <property type="entry name" value="Periplasmic binding protein-like II"/>
    <property type="match status" value="1"/>
</dbReference>